<sequence length="198" mass="23979">MNDIYKTRKTLLLRIKDQHNDDAWSEFSQVYNRYLYAIIRRMNINADDADDIVQRIMLKLWKKLPEMTYDEQKSFRTYLRVVTKNEVLQFIDQRKRQMNRDQQTYDDGNDYLSAIRLPEIEQIAKNEWEIYLTNRAFDNLTEDYSEEAIEAFKMCLEGKEVSEVAKAFNLTEKAVYNLRFRMKERFGKEIAVLRRDLE</sequence>
<evidence type="ECO:0000256" key="2">
    <source>
        <dbReference type="ARBA" id="ARBA00023082"/>
    </source>
</evidence>
<evidence type="ECO:0000259" key="5">
    <source>
        <dbReference type="Pfam" id="PF04542"/>
    </source>
</evidence>
<evidence type="ECO:0000256" key="3">
    <source>
        <dbReference type="ARBA" id="ARBA00023125"/>
    </source>
</evidence>
<dbReference type="EMBL" id="ABCK01000001">
    <property type="protein sequence ID" value="EDM29628.1"/>
    <property type="molecule type" value="Genomic_DNA"/>
</dbReference>
<evidence type="ECO:0000256" key="4">
    <source>
        <dbReference type="ARBA" id="ARBA00023163"/>
    </source>
</evidence>
<dbReference type="InterPro" id="IPR014284">
    <property type="entry name" value="RNA_pol_sigma-70_dom"/>
</dbReference>
<comment type="caution">
    <text evidence="6">The sequence shown here is derived from an EMBL/GenBank/DDBJ whole genome shotgun (WGS) entry which is preliminary data.</text>
</comment>
<protein>
    <submittedName>
        <fullName evidence="6">Probable ECF sigma factor</fullName>
    </submittedName>
</protein>
<organism evidence="6 7">
    <name type="scientific">Lentisphaera araneosa HTCC2155</name>
    <dbReference type="NCBI Taxonomy" id="313628"/>
    <lineage>
        <taxon>Bacteria</taxon>
        <taxon>Pseudomonadati</taxon>
        <taxon>Lentisphaerota</taxon>
        <taxon>Lentisphaeria</taxon>
        <taxon>Lentisphaerales</taxon>
        <taxon>Lentisphaeraceae</taxon>
        <taxon>Lentisphaera</taxon>
    </lineage>
</organism>
<dbReference type="NCBIfam" id="TIGR02937">
    <property type="entry name" value="sigma70-ECF"/>
    <property type="match status" value="1"/>
</dbReference>
<dbReference type="Proteomes" id="UP000004947">
    <property type="component" value="Unassembled WGS sequence"/>
</dbReference>
<proteinExistence type="predicted"/>
<keyword evidence="4" id="KW-0804">Transcription</keyword>
<feature type="domain" description="RNA polymerase sigma-70 region 2" evidence="5">
    <location>
        <begin position="31"/>
        <end position="96"/>
    </location>
</feature>
<keyword evidence="7" id="KW-1185">Reference proteome</keyword>
<evidence type="ECO:0000313" key="7">
    <source>
        <dbReference type="Proteomes" id="UP000004947"/>
    </source>
</evidence>
<dbReference type="Pfam" id="PF04542">
    <property type="entry name" value="Sigma70_r2"/>
    <property type="match status" value="1"/>
</dbReference>
<dbReference type="RefSeq" id="WP_007276747.1">
    <property type="nucleotide sequence ID" value="NZ_ABCK01000001.1"/>
</dbReference>
<keyword evidence="1" id="KW-0805">Transcription regulation</keyword>
<dbReference type="STRING" id="313628.LNTAR_17798"/>
<reference evidence="6 7" key="1">
    <citation type="journal article" date="2010" name="J. Bacteriol.">
        <title>Genome sequence of Lentisphaera araneosa HTCC2155T, the type species of the order Lentisphaerales in the phylum Lentisphaerae.</title>
        <authorList>
            <person name="Thrash J.C."/>
            <person name="Cho J.C."/>
            <person name="Vergin K.L."/>
            <person name="Morris R.M."/>
            <person name="Giovannoni S.J."/>
        </authorList>
    </citation>
    <scope>NUCLEOTIDE SEQUENCE [LARGE SCALE GENOMIC DNA]</scope>
    <source>
        <strain evidence="6 7">HTCC2155</strain>
    </source>
</reference>
<keyword evidence="2" id="KW-0731">Sigma factor</keyword>
<name>A6DFP8_9BACT</name>
<dbReference type="PANTHER" id="PTHR43133">
    <property type="entry name" value="RNA POLYMERASE ECF-TYPE SIGMA FACTO"/>
    <property type="match status" value="1"/>
</dbReference>
<gene>
    <name evidence="6" type="ORF">LNTAR_17798</name>
</gene>
<dbReference type="AlphaFoldDB" id="A6DFP8"/>
<dbReference type="Gene3D" id="1.10.1740.10">
    <property type="match status" value="1"/>
</dbReference>
<dbReference type="eggNOG" id="COG1595">
    <property type="taxonomic scope" value="Bacteria"/>
</dbReference>
<dbReference type="OrthoDB" id="655312at2"/>
<dbReference type="GO" id="GO:0003677">
    <property type="term" value="F:DNA binding"/>
    <property type="evidence" value="ECO:0007669"/>
    <property type="project" value="UniProtKB-KW"/>
</dbReference>
<dbReference type="PANTHER" id="PTHR43133:SF8">
    <property type="entry name" value="RNA POLYMERASE SIGMA FACTOR HI_1459-RELATED"/>
    <property type="match status" value="1"/>
</dbReference>
<evidence type="ECO:0000313" key="6">
    <source>
        <dbReference type="EMBL" id="EDM29628.1"/>
    </source>
</evidence>
<dbReference type="InterPro" id="IPR039425">
    <property type="entry name" value="RNA_pol_sigma-70-like"/>
</dbReference>
<dbReference type="GO" id="GO:0016987">
    <property type="term" value="F:sigma factor activity"/>
    <property type="evidence" value="ECO:0007669"/>
    <property type="project" value="UniProtKB-KW"/>
</dbReference>
<dbReference type="InterPro" id="IPR007627">
    <property type="entry name" value="RNA_pol_sigma70_r2"/>
</dbReference>
<accession>A6DFP8</accession>
<keyword evidence="3" id="KW-0238">DNA-binding</keyword>
<evidence type="ECO:0000256" key="1">
    <source>
        <dbReference type="ARBA" id="ARBA00023015"/>
    </source>
</evidence>
<dbReference type="GO" id="GO:0006352">
    <property type="term" value="P:DNA-templated transcription initiation"/>
    <property type="evidence" value="ECO:0007669"/>
    <property type="project" value="InterPro"/>
</dbReference>
<dbReference type="InterPro" id="IPR013325">
    <property type="entry name" value="RNA_pol_sigma_r2"/>
</dbReference>
<dbReference type="SUPFAM" id="SSF88946">
    <property type="entry name" value="Sigma2 domain of RNA polymerase sigma factors"/>
    <property type="match status" value="1"/>
</dbReference>